<keyword evidence="2" id="KW-1185">Reference proteome</keyword>
<evidence type="ECO:0000313" key="2">
    <source>
        <dbReference type="Proteomes" id="UP000294933"/>
    </source>
</evidence>
<organism evidence="1 2">
    <name type="scientific">Rickenella mellea</name>
    <dbReference type="NCBI Taxonomy" id="50990"/>
    <lineage>
        <taxon>Eukaryota</taxon>
        <taxon>Fungi</taxon>
        <taxon>Dikarya</taxon>
        <taxon>Basidiomycota</taxon>
        <taxon>Agaricomycotina</taxon>
        <taxon>Agaricomycetes</taxon>
        <taxon>Hymenochaetales</taxon>
        <taxon>Rickenellaceae</taxon>
        <taxon>Rickenella</taxon>
    </lineage>
</organism>
<protein>
    <submittedName>
        <fullName evidence="1">Uncharacterized protein</fullName>
    </submittedName>
</protein>
<dbReference type="AlphaFoldDB" id="A0A4Y7PKP6"/>
<accession>A0A4Y7PKP6</accession>
<proteinExistence type="predicted"/>
<dbReference type="Proteomes" id="UP000294933">
    <property type="component" value="Unassembled WGS sequence"/>
</dbReference>
<dbReference type="VEuPathDB" id="FungiDB:BD410DRAFT_808840"/>
<evidence type="ECO:0000313" key="1">
    <source>
        <dbReference type="EMBL" id="TDL15561.1"/>
    </source>
</evidence>
<dbReference type="EMBL" id="ML170271">
    <property type="protein sequence ID" value="TDL15561.1"/>
    <property type="molecule type" value="Genomic_DNA"/>
</dbReference>
<reference evidence="1 2" key="1">
    <citation type="submission" date="2018-06" db="EMBL/GenBank/DDBJ databases">
        <title>A transcriptomic atlas of mushroom development highlights an independent origin of complex multicellularity.</title>
        <authorList>
            <consortium name="DOE Joint Genome Institute"/>
            <person name="Krizsan K."/>
            <person name="Almasi E."/>
            <person name="Merenyi Z."/>
            <person name="Sahu N."/>
            <person name="Viragh M."/>
            <person name="Koszo T."/>
            <person name="Mondo S."/>
            <person name="Kiss B."/>
            <person name="Balint B."/>
            <person name="Kues U."/>
            <person name="Barry K."/>
            <person name="Hegedus J.C."/>
            <person name="Henrissat B."/>
            <person name="Johnson J."/>
            <person name="Lipzen A."/>
            <person name="Ohm R."/>
            <person name="Nagy I."/>
            <person name="Pangilinan J."/>
            <person name="Yan J."/>
            <person name="Xiong Y."/>
            <person name="Grigoriev I.V."/>
            <person name="Hibbett D.S."/>
            <person name="Nagy L.G."/>
        </authorList>
    </citation>
    <scope>NUCLEOTIDE SEQUENCE [LARGE SCALE GENOMIC DNA]</scope>
    <source>
        <strain evidence="1 2">SZMC22713</strain>
    </source>
</reference>
<name>A0A4Y7PKP6_9AGAM</name>
<sequence length="293" mass="32352">MPPWDVLESTAPTKKGVKLDDGIIGNGIRAAESAKSLKRYHRQKAIADYSYGITPPPSPSLLACTPSLTSLQLSLAHTPSSTLPTHTASQSDRIITTAPSTCHSHATLESLRLTQMQSSHASAAPESPLKSSMFEQTSRCNRILNEDFIDLRYLTSQGQHALASWEFGQEISEDTKASQQILDMWTDGALREWGRRLYVTCISKASDSFLFEELEGFLLVGEALDRRIASISHRAFEVDPSGLNGIWHHARMLSCDVARVVSVVEEFLLLLRDGGAEALEQSFQDKSLNFQSF</sequence>
<gene>
    <name evidence="1" type="ORF">BD410DRAFT_808840</name>
</gene>